<reference evidence="3" key="1">
    <citation type="submission" date="2016-03" db="EMBL/GenBank/DDBJ databases">
        <authorList>
            <person name="Ploux O."/>
        </authorList>
    </citation>
    <scope>NUCLEOTIDE SEQUENCE</scope>
    <source>
        <strain evidence="3">UC10</strain>
    </source>
</reference>
<name>A0A1Y5PGF4_9MYCO</name>
<organism evidence="3">
    <name type="scientific">uncultured Mycobacterium sp</name>
    <dbReference type="NCBI Taxonomy" id="171292"/>
    <lineage>
        <taxon>Bacteria</taxon>
        <taxon>Bacillati</taxon>
        <taxon>Actinomycetota</taxon>
        <taxon>Actinomycetes</taxon>
        <taxon>Mycobacteriales</taxon>
        <taxon>Mycobacteriaceae</taxon>
        <taxon>Mycobacterium</taxon>
        <taxon>environmental samples</taxon>
    </lineage>
</organism>
<dbReference type="InterPro" id="IPR029058">
    <property type="entry name" value="AB_hydrolase_fold"/>
</dbReference>
<sequence length="279" mass="29587">MAVGGRLAALRDAEVVPVSATASVRIHRLSGLSERPPALLWIHGGGYVTGSAAMNDRAVRKMAANLGALAASVEYRLAPEHPYPAALDDCYAALQWLAARDDIDRRRILIAGKSAGGGLAAALALRCLDAGLVELAGQVLIYPMLDDRTVQRSTAIGARGWTPQDNSFGWRSYLGRDPGEGHVSAYAAPARRADLSGLPPTWIGVGTADLFYDECVDYANRLRAAGVPTQLRIVPGGFHGFDVVGSRTSIVRQFRADQLAAMRQAFAPWGTTGLNGPAL</sequence>
<dbReference type="PANTHER" id="PTHR48081">
    <property type="entry name" value="AB HYDROLASE SUPERFAMILY PROTEIN C4A8.06C"/>
    <property type="match status" value="1"/>
</dbReference>
<proteinExistence type="predicted"/>
<dbReference type="SUPFAM" id="SSF53474">
    <property type="entry name" value="alpha/beta-Hydrolases"/>
    <property type="match status" value="1"/>
</dbReference>
<dbReference type="AlphaFoldDB" id="A0A1Y5PGF4"/>
<dbReference type="EMBL" id="FLQS01000042">
    <property type="protein sequence ID" value="SBS77723.1"/>
    <property type="molecule type" value="Genomic_DNA"/>
</dbReference>
<dbReference type="GO" id="GO:0016787">
    <property type="term" value="F:hydrolase activity"/>
    <property type="evidence" value="ECO:0007669"/>
    <property type="project" value="UniProtKB-KW"/>
</dbReference>
<gene>
    <name evidence="3" type="ORF">MHPYR_470057</name>
</gene>
<evidence type="ECO:0000256" key="1">
    <source>
        <dbReference type="ARBA" id="ARBA00022801"/>
    </source>
</evidence>
<protein>
    <submittedName>
        <fullName evidence="3">Alpha/beta hydrolase domain-containing protein</fullName>
    </submittedName>
</protein>
<keyword evidence="1 3" id="KW-0378">Hydrolase</keyword>
<evidence type="ECO:0000259" key="2">
    <source>
        <dbReference type="Pfam" id="PF07859"/>
    </source>
</evidence>
<dbReference type="InterPro" id="IPR050300">
    <property type="entry name" value="GDXG_lipolytic_enzyme"/>
</dbReference>
<dbReference type="Pfam" id="PF07859">
    <property type="entry name" value="Abhydrolase_3"/>
    <property type="match status" value="1"/>
</dbReference>
<dbReference type="InterPro" id="IPR013094">
    <property type="entry name" value="AB_hydrolase_3"/>
</dbReference>
<feature type="domain" description="Alpha/beta hydrolase fold-3" evidence="2">
    <location>
        <begin position="39"/>
        <end position="241"/>
    </location>
</feature>
<dbReference type="PANTHER" id="PTHR48081:SF8">
    <property type="entry name" value="ALPHA_BETA HYDROLASE FOLD-3 DOMAIN-CONTAINING PROTEIN-RELATED"/>
    <property type="match status" value="1"/>
</dbReference>
<accession>A0A1Y5PGF4</accession>
<evidence type="ECO:0000313" key="3">
    <source>
        <dbReference type="EMBL" id="SBS77723.1"/>
    </source>
</evidence>
<dbReference type="Gene3D" id="3.40.50.1820">
    <property type="entry name" value="alpha/beta hydrolase"/>
    <property type="match status" value="1"/>
</dbReference>